<accession>A0A1K2HYX3</accession>
<feature type="signal peptide" evidence="1">
    <location>
        <begin position="1"/>
        <end position="19"/>
    </location>
</feature>
<dbReference type="EMBL" id="FPKU01000002">
    <property type="protein sequence ID" value="SFZ84233.1"/>
    <property type="molecule type" value="Genomic_DNA"/>
</dbReference>
<gene>
    <name evidence="2" type="ORF">SAMN02983003_1895</name>
</gene>
<reference evidence="2 3" key="1">
    <citation type="submission" date="2016-11" db="EMBL/GenBank/DDBJ databases">
        <authorList>
            <person name="Jaros S."/>
            <person name="Januszkiewicz K."/>
            <person name="Wedrychowicz H."/>
        </authorList>
    </citation>
    <scope>NUCLEOTIDE SEQUENCE [LARGE SCALE GENOMIC DNA]</scope>
    <source>
        <strain evidence="2 3">ATCC 23634</strain>
    </source>
</reference>
<evidence type="ECO:0000313" key="2">
    <source>
        <dbReference type="EMBL" id="SFZ84233.1"/>
    </source>
</evidence>
<dbReference type="STRING" id="665118.SAMN02983003_1895"/>
<proteinExistence type="predicted"/>
<organism evidence="2 3">
    <name type="scientific">Devosia enhydra</name>
    <dbReference type="NCBI Taxonomy" id="665118"/>
    <lineage>
        <taxon>Bacteria</taxon>
        <taxon>Pseudomonadati</taxon>
        <taxon>Pseudomonadota</taxon>
        <taxon>Alphaproteobacteria</taxon>
        <taxon>Hyphomicrobiales</taxon>
        <taxon>Devosiaceae</taxon>
        <taxon>Devosia</taxon>
    </lineage>
</organism>
<dbReference type="AlphaFoldDB" id="A0A1K2HYX3"/>
<protein>
    <submittedName>
        <fullName evidence="2">Uncharacterized protein</fullName>
    </submittedName>
</protein>
<dbReference type="RefSeq" id="WP_072341949.1">
    <property type="nucleotide sequence ID" value="NZ_FPKU01000002.1"/>
</dbReference>
<keyword evidence="1" id="KW-0732">Signal</keyword>
<evidence type="ECO:0000256" key="1">
    <source>
        <dbReference type="SAM" id="SignalP"/>
    </source>
</evidence>
<evidence type="ECO:0000313" key="3">
    <source>
        <dbReference type="Proteomes" id="UP000183447"/>
    </source>
</evidence>
<feature type="chain" id="PRO_5012272948" evidence="1">
    <location>
        <begin position="20"/>
        <end position="163"/>
    </location>
</feature>
<dbReference type="Proteomes" id="UP000183447">
    <property type="component" value="Unassembled WGS sequence"/>
</dbReference>
<sequence>MRSLFALIALITLALPVLAEDWQRYDNERFGFVLPVPPGFALAAPPPANGDGVTLANRQGTQRLLAWGGHVTEADFSAEAEARAASAAAEGWAITYRATTPGWASWSGSRNGIVLYTRMIALCAGNQFAAVQLTYPQRDIAAMTSVVERLVGGLAATGQSLSC</sequence>
<keyword evidence="3" id="KW-1185">Reference proteome</keyword>
<dbReference type="OrthoDB" id="996425at2"/>
<name>A0A1K2HYX3_9HYPH</name>